<protein>
    <submittedName>
        <fullName evidence="1">Uncharacterized protein</fullName>
    </submittedName>
</protein>
<dbReference type="EMBL" id="CAJQZC010000004">
    <property type="protein sequence ID" value="CAG4896569.1"/>
    <property type="molecule type" value="Genomic_DNA"/>
</dbReference>
<proteinExistence type="predicted"/>
<keyword evidence="2" id="KW-1185">Reference proteome</keyword>
<accession>A0A9N8RW30</accession>
<gene>
    <name evidence="1" type="ORF">LMG31841_02329</name>
</gene>
<organism evidence="1 2">
    <name type="scientific">Paraburkholderia saeva</name>
    <dbReference type="NCBI Taxonomy" id="2777537"/>
    <lineage>
        <taxon>Bacteria</taxon>
        <taxon>Pseudomonadati</taxon>
        <taxon>Pseudomonadota</taxon>
        <taxon>Betaproteobacteria</taxon>
        <taxon>Burkholderiales</taxon>
        <taxon>Burkholderiaceae</taxon>
        <taxon>Paraburkholderia</taxon>
    </lineage>
</organism>
<dbReference type="AlphaFoldDB" id="A0A9N8RW30"/>
<reference evidence="1" key="1">
    <citation type="submission" date="2021-04" db="EMBL/GenBank/DDBJ databases">
        <authorList>
            <person name="Vanwijnsberghe S."/>
        </authorList>
    </citation>
    <scope>NUCLEOTIDE SEQUENCE</scope>
    <source>
        <strain evidence="1">LMG 31841</strain>
    </source>
</reference>
<sequence>MSTIRVEVDMRLRCHLVEIKMGWSNAYARGFVRAR</sequence>
<evidence type="ECO:0000313" key="1">
    <source>
        <dbReference type="EMBL" id="CAG4896569.1"/>
    </source>
</evidence>
<name>A0A9N8RW30_9BURK</name>
<comment type="caution">
    <text evidence="1">The sequence shown here is derived from an EMBL/GenBank/DDBJ whole genome shotgun (WGS) entry which is preliminary data.</text>
</comment>
<dbReference type="Proteomes" id="UP000789704">
    <property type="component" value="Unassembled WGS sequence"/>
</dbReference>
<evidence type="ECO:0000313" key="2">
    <source>
        <dbReference type="Proteomes" id="UP000789704"/>
    </source>
</evidence>